<protein>
    <recommendedName>
        <fullName evidence="4">Cell cycle checkpoint control protein RAD9A</fullName>
    </recommendedName>
</protein>
<dbReference type="Pfam" id="PF04139">
    <property type="entry name" value="Rad9"/>
    <property type="match status" value="1"/>
</dbReference>
<dbReference type="InterPro" id="IPR046938">
    <property type="entry name" value="DNA_clamp_sf"/>
</dbReference>
<comment type="caution">
    <text evidence="2">The sequence shown here is derived from an EMBL/GenBank/DDBJ whole genome shotgun (WGS) entry which is preliminary data.</text>
</comment>
<evidence type="ECO:0000256" key="1">
    <source>
        <dbReference type="SAM" id="MobiDB-lite"/>
    </source>
</evidence>
<gene>
    <name evidence="2" type="ORF">KVV02_000169</name>
</gene>
<dbReference type="GO" id="GO:0006281">
    <property type="term" value="P:DNA repair"/>
    <property type="evidence" value="ECO:0007669"/>
    <property type="project" value="TreeGrafter"/>
</dbReference>
<proteinExistence type="predicted"/>
<sequence length="459" mass="50326">MVRDCFSKMVATSASNTAARRDILFAIDASHPCPAFSRPRYPAHPHYPNSVMRAIIPSVSVKGFQYVLMCLGKIGDDVVIEARPDRLTLSTLNITRTAFADITFTRTFFESYHLDTSAEAIQHDATGPFLRCSVLAKALVSACKIRGNVAEKVEKCCLFMNAAEGVGENCRLTIEIIFKHGFIKIHRLLYESCSEAPQIIDSIQSCPSSWRLPPAALMGLPENFSAKAEEITMSCSQEGIAFKTCSDAGEEDSGRKLGSTVVPMSRTVMESYNLQDEVEMTFAMKEFKAIISFALALRLPLEAYFDASFRPFLLRVVNENVMTAAFAIATIVNSSDIRERLMSEQAMKMEAKPMVSTANNNAHGNLDLSQAENALFLDDDADWADALNDIEMEEAAAAAAAISAATAGSSGTNGKGNESTRDSSEVQTQAVVDAYEIEEPCLPPERKSKRARFDFDDFD</sequence>
<dbReference type="GO" id="GO:0031573">
    <property type="term" value="P:mitotic intra-S DNA damage checkpoint signaling"/>
    <property type="evidence" value="ECO:0007669"/>
    <property type="project" value="TreeGrafter"/>
</dbReference>
<dbReference type="GO" id="GO:0030896">
    <property type="term" value="C:checkpoint clamp complex"/>
    <property type="evidence" value="ECO:0007669"/>
    <property type="project" value="InterPro"/>
</dbReference>
<dbReference type="GO" id="GO:0000076">
    <property type="term" value="P:DNA replication checkpoint signaling"/>
    <property type="evidence" value="ECO:0007669"/>
    <property type="project" value="TreeGrafter"/>
</dbReference>
<dbReference type="EMBL" id="JAIFTL010000284">
    <property type="protein sequence ID" value="KAG9320510.1"/>
    <property type="molecule type" value="Genomic_DNA"/>
</dbReference>
<evidence type="ECO:0008006" key="4">
    <source>
        <dbReference type="Google" id="ProtNLM"/>
    </source>
</evidence>
<organism evidence="2 3">
    <name type="scientific">Mortierella alpina</name>
    <name type="common">Oleaginous fungus</name>
    <name type="synonym">Mortierella renispora</name>
    <dbReference type="NCBI Taxonomy" id="64518"/>
    <lineage>
        <taxon>Eukaryota</taxon>
        <taxon>Fungi</taxon>
        <taxon>Fungi incertae sedis</taxon>
        <taxon>Mucoromycota</taxon>
        <taxon>Mortierellomycotina</taxon>
        <taxon>Mortierellomycetes</taxon>
        <taxon>Mortierellales</taxon>
        <taxon>Mortierellaceae</taxon>
        <taxon>Mortierella</taxon>
    </lineage>
</organism>
<feature type="region of interest" description="Disordered" evidence="1">
    <location>
        <begin position="406"/>
        <end position="459"/>
    </location>
</feature>
<reference evidence="2" key="1">
    <citation type="submission" date="2021-07" db="EMBL/GenBank/DDBJ databases">
        <title>Draft genome of Mortierella alpina, strain LL118, isolated from an aspen leaf litter sample.</title>
        <authorList>
            <person name="Yang S."/>
            <person name="Vinatzer B.A."/>
        </authorList>
    </citation>
    <scope>NUCLEOTIDE SEQUENCE</scope>
    <source>
        <strain evidence="2">LL118</strain>
    </source>
</reference>
<dbReference type="GO" id="GO:0071479">
    <property type="term" value="P:cellular response to ionizing radiation"/>
    <property type="evidence" value="ECO:0007669"/>
    <property type="project" value="TreeGrafter"/>
</dbReference>
<dbReference type="SUPFAM" id="SSF55979">
    <property type="entry name" value="DNA clamp"/>
    <property type="match status" value="1"/>
</dbReference>
<accession>A0A9P7ZZ91</accession>
<dbReference type="PANTHER" id="PTHR15237:SF0">
    <property type="entry name" value="CELL CYCLE CHECKPOINT CONTROL PROTEIN"/>
    <property type="match status" value="1"/>
</dbReference>
<dbReference type="InterPro" id="IPR007268">
    <property type="entry name" value="Rad9/Ddc1"/>
</dbReference>
<dbReference type="Proteomes" id="UP000717515">
    <property type="component" value="Unassembled WGS sequence"/>
</dbReference>
<evidence type="ECO:0000313" key="3">
    <source>
        <dbReference type="Proteomes" id="UP000717515"/>
    </source>
</evidence>
<dbReference type="AlphaFoldDB" id="A0A9P7ZZ91"/>
<dbReference type="Gene3D" id="3.70.10.10">
    <property type="match status" value="1"/>
</dbReference>
<name>A0A9P7ZZ91_MORAP</name>
<dbReference type="PANTHER" id="PTHR15237">
    <property type="entry name" value="DNA REPAIR PROTEIN RAD9"/>
    <property type="match status" value="1"/>
</dbReference>
<evidence type="ECO:0000313" key="2">
    <source>
        <dbReference type="EMBL" id="KAG9320510.1"/>
    </source>
</evidence>